<dbReference type="GO" id="GO:0016987">
    <property type="term" value="F:sigma factor activity"/>
    <property type="evidence" value="ECO:0007669"/>
    <property type="project" value="UniProtKB-KW"/>
</dbReference>
<dbReference type="Proteomes" id="UP000265926">
    <property type="component" value="Unassembled WGS sequence"/>
</dbReference>
<dbReference type="SUPFAM" id="SSF88946">
    <property type="entry name" value="Sigma2 domain of RNA polymerase sigma factors"/>
    <property type="match status" value="1"/>
</dbReference>
<dbReference type="EMBL" id="QWGR01000012">
    <property type="protein sequence ID" value="RIJ46782.1"/>
    <property type="molecule type" value="Genomic_DNA"/>
</dbReference>
<keyword evidence="8" id="KW-1185">Reference proteome</keyword>
<dbReference type="RefSeq" id="WP_119439328.1">
    <property type="nucleotide sequence ID" value="NZ_QWGR01000012.1"/>
</dbReference>
<evidence type="ECO:0000256" key="4">
    <source>
        <dbReference type="ARBA" id="ARBA00023163"/>
    </source>
</evidence>
<feature type="domain" description="RNA polymerase sigma-70 region 2" evidence="5">
    <location>
        <begin position="27"/>
        <end position="94"/>
    </location>
</feature>
<dbReference type="GO" id="GO:0006352">
    <property type="term" value="P:DNA-templated transcription initiation"/>
    <property type="evidence" value="ECO:0007669"/>
    <property type="project" value="InterPro"/>
</dbReference>
<dbReference type="NCBIfam" id="TIGR02937">
    <property type="entry name" value="sigma70-ECF"/>
    <property type="match status" value="1"/>
</dbReference>
<dbReference type="Gene3D" id="1.10.1740.10">
    <property type="match status" value="1"/>
</dbReference>
<evidence type="ECO:0000259" key="6">
    <source>
        <dbReference type="Pfam" id="PF08281"/>
    </source>
</evidence>
<comment type="caution">
    <text evidence="7">The sequence shown here is derived from an EMBL/GenBank/DDBJ whole genome shotgun (WGS) entry which is preliminary data.</text>
</comment>
<protein>
    <submittedName>
        <fullName evidence="7">Sigma-70 family RNA polymerase sigma factor</fullName>
    </submittedName>
</protein>
<dbReference type="PANTHER" id="PTHR43133">
    <property type="entry name" value="RNA POLYMERASE ECF-TYPE SIGMA FACTO"/>
    <property type="match status" value="1"/>
</dbReference>
<evidence type="ECO:0000259" key="5">
    <source>
        <dbReference type="Pfam" id="PF04542"/>
    </source>
</evidence>
<keyword evidence="2" id="KW-0805">Transcription regulation</keyword>
<sequence>MGQYSDEYVNYLWESFLSGNDKSFSSLYELHINQLISYGYKLCANREIVHDSLQEIFIDLFMKRKKLNVDIKNLKAYLFISLRNNLLKKIKSSKKIELLDIKEGKFDFDFTIEYSYQDKLIEEETTREISQTLKAAVSKLPPKQKEIIYLKFEEEMSYPEIADIMMISVESARKLLYRALLSLRSEIHTDSFAPIFFLLFSKILSD</sequence>
<gene>
    <name evidence="7" type="ORF">D1614_17820</name>
</gene>
<evidence type="ECO:0000313" key="8">
    <source>
        <dbReference type="Proteomes" id="UP000265926"/>
    </source>
</evidence>
<dbReference type="SUPFAM" id="SSF88659">
    <property type="entry name" value="Sigma3 and sigma4 domains of RNA polymerase sigma factors"/>
    <property type="match status" value="1"/>
</dbReference>
<dbReference type="InterPro" id="IPR007627">
    <property type="entry name" value="RNA_pol_sigma70_r2"/>
</dbReference>
<evidence type="ECO:0000313" key="7">
    <source>
        <dbReference type="EMBL" id="RIJ46782.1"/>
    </source>
</evidence>
<reference evidence="7 8" key="1">
    <citation type="submission" date="2018-08" db="EMBL/GenBank/DDBJ databases">
        <title>Pallidiluteibacterium maritimus gen. nov., sp. nov., isolated from coastal sediment.</title>
        <authorList>
            <person name="Zhou L.Y."/>
        </authorList>
    </citation>
    <scope>NUCLEOTIDE SEQUENCE [LARGE SCALE GENOMIC DNA]</scope>
    <source>
        <strain evidence="7 8">XSD2</strain>
    </source>
</reference>
<dbReference type="InterPro" id="IPR039425">
    <property type="entry name" value="RNA_pol_sigma-70-like"/>
</dbReference>
<feature type="domain" description="RNA polymerase sigma factor 70 region 4 type 2" evidence="6">
    <location>
        <begin position="132"/>
        <end position="182"/>
    </location>
</feature>
<keyword evidence="3" id="KW-0731">Sigma factor</keyword>
<dbReference type="CDD" id="cd06171">
    <property type="entry name" value="Sigma70_r4"/>
    <property type="match status" value="1"/>
</dbReference>
<evidence type="ECO:0000256" key="1">
    <source>
        <dbReference type="ARBA" id="ARBA00010641"/>
    </source>
</evidence>
<dbReference type="GO" id="GO:0003677">
    <property type="term" value="F:DNA binding"/>
    <property type="evidence" value="ECO:0007669"/>
    <property type="project" value="InterPro"/>
</dbReference>
<dbReference type="InterPro" id="IPR036388">
    <property type="entry name" value="WH-like_DNA-bd_sf"/>
</dbReference>
<dbReference type="PANTHER" id="PTHR43133:SF46">
    <property type="entry name" value="RNA POLYMERASE SIGMA-70 FACTOR ECF SUBFAMILY"/>
    <property type="match status" value="1"/>
</dbReference>
<dbReference type="OrthoDB" id="1121921at2"/>
<dbReference type="Pfam" id="PF04542">
    <property type="entry name" value="Sigma70_r2"/>
    <property type="match status" value="1"/>
</dbReference>
<organism evidence="7 8">
    <name type="scientific">Maribellus luteus</name>
    <dbReference type="NCBI Taxonomy" id="2305463"/>
    <lineage>
        <taxon>Bacteria</taxon>
        <taxon>Pseudomonadati</taxon>
        <taxon>Bacteroidota</taxon>
        <taxon>Bacteroidia</taxon>
        <taxon>Marinilabiliales</taxon>
        <taxon>Prolixibacteraceae</taxon>
        <taxon>Maribellus</taxon>
    </lineage>
</organism>
<keyword evidence="4" id="KW-0804">Transcription</keyword>
<proteinExistence type="inferred from homology"/>
<evidence type="ECO:0000256" key="3">
    <source>
        <dbReference type="ARBA" id="ARBA00023082"/>
    </source>
</evidence>
<dbReference type="Gene3D" id="1.10.10.10">
    <property type="entry name" value="Winged helix-like DNA-binding domain superfamily/Winged helix DNA-binding domain"/>
    <property type="match status" value="1"/>
</dbReference>
<evidence type="ECO:0000256" key="2">
    <source>
        <dbReference type="ARBA" id="ARBA00023015"/>
    </source>
</evidence>
<name>A0A399SVU0_9BACT</name>
<comment type="similarity">
    <text evidence="1">Belongs to the sigma-70 factor family. ECF subfamily.</text>
</comment>
<dbReference type="InterPro" id="IPR013325">
    <property type="entry name" value="RNA_pol_sigma_r2"/>
</dbReference>
<dbReference type="InterPro" id="IPR013249">
    <property type="entry name" value="RNA_pol_sigma70_r4_t2"/>
</dbReference>
<dbReference type="Pfam" id="PF08281">
    <property type="entry name" value="Sigma70_r4_2"/>
    <property type="match status" value="1"/>
</dbReference>
<dbReference type="AlphaFoldDB" id="A0A399SVU0"/>
<accession>A0A399SVU0</accession>
<dbReference type="InterPro" id="IPR013324">
    <property type="entry name" value="RNA_pol_sigma_r3/r4-like"/>
</dbReference>
<dbReference type="InterPro" id="IPR014284">
    <property type="entry name" value="RNA_pol_sigma-70_dom"/>
</dbReference>